<evidence type="ECO:0000256" key="1">
    <source>
        <dbReference type="ARBA" id="ARBA00008791"/>
    </source>
</evidence>
<dbReference type="InterPro" id="IPR006016">
    <property type="entry name" value="UspA"/>
</dbReference>
<organism evidence="3 4">
    <name type="scientific">Planococcus halotolerans</name>
    <dbReference type="NCBI Taxonomy" id="2233542"/>
    <lineage>
        <taxon>Bacteria</taxon>
        <taxon>Bacillati</taxon>
        <taxon>Bacillota</taxon>
        <taxon>Bacilli</taxon>
        <taxon>Bacillales</taxon>
        <taxon>Caryophanaceae</taxon>
        <taxon>Planococcus</taxon>
    </lineage>
</organism>
<keyword evidence="4" id="KW-1185">Reference proteome</keyword>
<reference evidence="3 4" key="1">
    <citation type="submission" date="2018-06" db="EMBL/GenBank/DDBJ databases">
        <title>The draft genome sequences of strains SCU63 and S1.</title>
        <authorList>
            <person name="Gan L."/>
        </authorList>
    </citation>
    <scope>NUCLEOTIDE SEQUENCE [LARGE SCALE GENOMIC DNA]</scope>
    <source>
        <strain evidence="3 4">SCU63</strain>
    </source>
</reference>
<dbReference type="EMBL" id="QLZR01000008">
    <property type="protein sequence ID" value="RAZ74076.1"/>
    <property type="molecule type" value="Genomic_DNA"/>
</dbReference>
<evidence type="ECO:0000313" key="3">
    <source>
        <dbReference type="EMBL" id="RAZ74076.1"/>
    </source>
</evidence>
<dbReference type="SUPFAM" id="SSF52402">
    <property type="entry name" value="Adenine nucleotide alpha hydrolases-like"/>
    <property type="match status" value="1"/>
</dbReference>
<evidence type="ECO:0000259" key="2">
    <source>
        <dbReference type="Pfam" id="PF00582"/>
    </source>
</evidence>
<name>A0A365KM10_9BACL</name>
<dbReference type="PANTHER" id="PTHR46268">
    <property type="entry name" value="STRESS RESPONSE PROTEIN NHAX"/>
    <property type="match status" value="1"/>
</dbReference>
<dbReference type="RefSeq" id="WP_112224642.1">
    <property type="nucleotide sequence ID" value="NZ_CP047673.1"/>
</dbReference>
<proteinExistence type="inferred from homology"/>
<dbReference type="Gene3D" id="3.40.50.620">
    <property type="entry name" value="HUPs"/>
    <property type="match status" value="1"/>
</dbReference>
<dbReference type="CDD" id="cd00293">
    <property type="entry name" value="USP-like"/>
    <property type="match status" value="1"/>
</dbReference>
<dbReference type="PANTHER" id="PTHR46268:SF6">
    <property type="entry name" value="UNIVERSAL STRESS PROTEIN UP12"/>
    <property type="match status" value="1"/>
</dbReference>
<evidence type="ECO:0000313" key="4">
    <source>
        <dbReference type="Proteomes" id="UP000251002"/>
    </source>
</evidence>
<accession>A0A365KM10</accession>
<feature type="domain" description="UspA" evidence="2">
    <location>
        <begin position="1"/>
        <end position="139"/>
    </location>
</feature>
<protein>
    <submittedName>
        <fullName evidence="3">Universal stress protein</fullName>
    </submittedName>
</protein>
<comment type="caution">
    <text evidence="3">The sequence shown here is derived from an EMBL/GenBank/DDBJ whole genome shotgun (WGS) entry which is preliminary data.</text>
</comment>
<dbReference type="PRINTS" id="PR01438">
    <property type="entry name" value="UNVRSLSTRESS"/>
</dbReference>
<gene>
    <name evidence="3" type="ORF">DP120_15965</name>
</gene>
<dbReference type="Pfam" id="PF00582">
    <property type="entry name" value="Usp"/>
    <property type="match status" value="1"/>
</dbReference>
<sequence>MYRTMLIAADGSENSFRAAKEAVKLASMVKGAEVTIIYVIDHNEAGSEEIHRKASAEIELARQKKIQPIIELLEKEMIFHKAEMIYGVPTHVIAEYANDRNFDILIMGKRGLNPMQEMVLGSVSRSVLNKVDMPVLIVK</sequence>
<dbReference type="InterPro" id="IPR006015">
    <property type="entry name" value="Universal_stress_UspA"/>
</dbReference>
<dbReference type="Proteomes" id="UP000251002">
    <property type="component" value="Unassembled WGS sequence"/>
</dbReference>
<dbReference type="AlphaFoldDB" id="A0A365KM10"/>
<dbReference type="InterPro" id="IPR014729">
    <property type="entry name" value="Rossmann-like_a/b/a_fold"/>
</dbReference>
<comment type="similarity">
    <text evidence="1">Belongs to the universal stress protein A family.</text>
</comment>